<reference evidence="5" key="1">
    <citation type="journal article" date="2021" name="Nat. Commun.">
        <title>Genomic analyses provide insights into spinach domestication and the genetic basis of agronomic traits.</title>
        <authorList>
            <person name="Cai X."/>
            <person name="Sun X."/>
            <person name="Xu C."/>
            <person name="Sun H."/>
            <person name="Wang X."/>
            <person name="Ge C."/>
            <person name="Zhang Z."/>
            <person name="Wang Q."/>
            <person name="Fei Z."/>
            <person name="Jiao C."/>
            <person name="Wang Q."/>
        </authorList>
    </citation>
    <scope>NUCLEOTIDE SEQUENCE [LARGE SCALE GENOMIC DNA]</scope>
    <source>
        <strain evidence="5">cv. Varoflay</strain>
    </source>
</reference>
<reference evidence="6" key="2">
    <citation type="submission" date="2025-08" db="UniProtKB">
        <authorList>
            <consortium name="RefSeq"/>
        </authorList>
    </citation>
    <scope>IDENTIFICATION</scope>
    <source>
        <tissue evidence="6">Leaf</tissue>
    </source>
</reference>
<dbReference type="Proteomes" id="UP000813463">
    <property type="component" value="Chromosome 6"/>
</dbReference>
<organism evidence="5 6">
    <name type="scientific">Spinacia oleracea</name>
    <name type="common">Spinach</name>
    <dbReference type="NCBI Taxonomy" id="3562"/>
    <lineage>
        <taxon>Eukaryota</taxon>
        <taxon>Viridiplantae</taxon>
        <taxon>Streptophyta</taxon>
        <taxon>Embryophyta</taxon>
        <taxon>Tracheophyta</taxon>
        <taxon>Spermatophyta</taxon>
        <taxon>Magnoliopsida</taxon>
        <taxon>eudicotyledons</taxon>
        <taxon>Gunneridae</taxon>
        <taxon>Pentapetalae</taxon>
        <taxon>Caryophyllales</taxon>
        <taxon>Chenopodiaceae</taxon>
        <taxon>Chenopodioideae</taxon>
        <taxon>Anserineae</taxon>
        <taxon>Spinacia</taxon>
    </lineage>
</organism>
<accession>A0ABM3QX66</accession>
<dbReference type="PROSITE" id="PS51375">
    <property type="entry name" value="PPR"/>
    <property type="match status" value="5"/>
</dbReference>
<evidence type="ECO:0000313" key="5">
    <source>
        <dbReference type="Proteomes" id="UP000813463"/>
    </source>
</evidence>
<evidence type="ECO:0000256" key="3">
    <source>
        <dbReference type="PROSITE-ProRule" id="PRU00708"/>
    </source>
</evidence>
<dbReference type="Pfam" id="PF13041">
    <property type="entry name" value="PPR_2"/>
    <property type="match status" value="2"/>
</dbReference>
<feature type="repeat" description="PPR" evidence="3">
    <location>
        <begin position="217"/>
        <end position="251"/>
    </location>
</feature>
<dbReference type="Gene3D" id="1.25.40.10">
    <property type="entry name" value="Tetratricopeptide repeat domain"/>
    <property type="match status" value="2"/>
</dbReference>
<dbReference type="InterPro" id="IPR051114">
    <property type="entry name" value="Mito_RNA_Proc_CCM1"/>
</dbReference>
<comment type="similarity">
    <text evidence="1">Belongs to the PPR family. P subfamily.</text>
</comment>
<name>A0ABM3QX66_SPIOL</name>
<feature type="repeat" description="PPR" evidence="3">
    <location>
        <begin position="252"/>
        <end position="286"/>
    </location>
</feature>
<feature type="region of interest" description="Disordered" evidence="4">
    <location>
        <begin position="19"/>
        <end position="39"/>
    </location>
</feature>
<evidence type="ECO:0000313" key="6">
    <source>
        <dbReference type="RefSeq" id="XP_056687942.1"/>
    </source>
</evidence>
<feature type="repeat" description="PPR" evidence="3">
    <location>
        <begin position="182"/>
        <end position="216"/>
    </location>
</feature>
<dbReference type="RefSeq" id="XP_056687942.1">
    <property type="nucleotide sequence ID" value="XM_056831964.1"/>
</dbReference>
<gene>
    <name evidence="6" type="primary">LOC110775730</name>
</gene>
<dbReference type="InterPro" id="IPR002885">
    <property type="entry name" value="PPR_rpt"/>
</dbReference>
<keyword evidence="2" id="KW-0677">Repeat</keyword>
<feature type="repeat" description="PPR" evidence="3">
    <location>
        <begin position="322"/>
        <end position="356"/>
    </location>
</feature>
<evidence type="ECO:0000256" key="2">
    <source>
        <dbReference type="ARBA" id="ARBA00022737"/>
    </source>
</evidence>
<dbReference type="PANTHER" id="PTHR47934:SF26">
    <property type="entry name" value="SMALL RIBOSOMAL SUBUNIT PROTEIN MS78 (RPPR3A)"/>
    <property type="match status" value="1"/>
</dbReference>
<dbReference type="PANTHER" id="PTHR47934">
    <property type="entry name" value="PENTATRICOPEPTIDE REPEAT-CONTAINING PROTEIN PET309, MITOCHONDRIAL"/>
    <property type="match status" value="1"/>
</dbReference>
<protein>
    <submittedName>
        <fullName evidence="6">Pentatricopeptide repeat-containing protein At1g55890, mitochondrial</fullName>
    </submittedName>
</protein>
<sequence length="459" mass="52046">MSNSNVYTRLHSLFSSTRNAANSIKSTHPKPTETTKSLTSAKRKEINLGIKDLLDEKDSQKLVQKFKLLSQEKYFRQRHKIYENTIHRLALANQNTLIEDALESQKKYIIGEPFAARIIFLYGKAGLFEHAHKVFDELPQLGCQQGFKSFNVLLGAASNSEKYDKVYELFRELPRKLSIKPSVHCYNTAAHALCKLGLIDDAVSLISEMEMNGLNPSVVSLNTLLGAVYEKKGFEEGEKVWESMIEKGVVPDVLSYNFKLQRLVNDGKLSKAMELIMELESKEISPDVGTYNGLILGACKNNDLDEVRRWYKELLNSGIFPNKVTFNTVIPFLCENGDFGLAYQVCKRMFRHQCSVDQSLLQKVANGLAKKSMMEEAKILVGLGKSNSYFPYDLELPTTVYKSQEFKLVCNLSFALCDKFIAFAWYEKGIGIYYKHVDLLSWISPSSSGIIFCLILIEH</sequence>
<dbReference type="InterPro" id="IPR011990">
    <property type="entry name" value="TPR-like_helical_dom_sf"/>
</dbReference>
<feature type="repeat" description="PPR" evidence="3">
    <location>
        <begin position="287"/>
        <end position="321"/>
    </location>
</feature>
<dbReference type="NCBIfam" id="TIGR00756">
    <property type="entry name" value="PPR"/>
    <property type="match status" value="4"/>
</dbReference>
<evidence type="ECO:0000256" key="4">
    <source>
        <dbReference type="SAM" id="MobiDB-lite"/>
    </source>
</evidence>
<keyword evidence="5" id="KW-1185">Reference proteome</keyword>
<evidence type="ECO:0000256" key="1">
    <source>
        <dbReference type="ARBA" id="ARBA00007626"/>
    </source>
</evidence>
<proteinExistence type="inferred from homology"/>
<dbReference type="GeneID" id="110775730"/>
<dbReference type="Pfam" id="PF01535">
    <property type="entry name" value="PPR"/>
    <property type="match status" value="2"/>
</dbReference>